<gene>
    <name evidence="1" type="ORF">QBC36DRAFT_232130</name>
</gene>
<evidence type="ECO:0000313" key="2">
    <source>
        <dbReference type="Proteomes" id="UP001302321"/>
    </source>
</evidence>
<comment type="caution">
    <text evidence="1">The sequence shown here is derived from an EMBL/GenBank/DDBJ whole genome shotgun (WGS) entry which is preliminary data.</text>
</comment>
<dbReference type="EMBL" id="MU866117">
    <property type="protein sequence ID" value="KAK4179429.1"/>
    <property type="molecule type" value="Genomic_DNA"/>
</dbReference>
<dbReference type="AlphaFoldDB" id="A0AAN6WCH8"/>
<evidence type="ECO:0008006" key="3">
    <source>
        <dbReference type="Google" id="ProtNLM"/>
    </source>
</evidence>
<reference evidence="1" key="2">
    <citation type="submission" date="2023-05" db="EMBL/GenBank/DDBJ databases">
        <authorList>
            <consortium name="Lawrence Berkeley National Laboratory"/>
            <person name="Steindorff A."/>
            <person name="Hensen N."/>
            <person name="Bonometti L."/>
            <person name="Westerberg I."/>
            <person name="Brannstrom I.O."/>
            <person name="Guillou S."/>
            <person name="Cros-Aarteil S."/>
            <person name="Calhoun S."/>
            <person name="Haridas S."/>
            <person name="Kuo A."/>
            <person name="Mondo S."/>
            <person name="Pangilinan J."/>
            <person name="Riley R."/>
            <person name="Labutti K."/>
            <person name="Andreopoulos B."/>
            <person name="Lipzen A."/>
            <person name="Chen C."/>
            <person name="Yanf M."/>
            <person name="Daum C."/>
            <person name="Ng V."/>
            <person name="Clum A."/>
            <person name="Ohm R."/>
            <person name="Martin F."/>
            <person name="Silar P."/>
            <person name="Natvig D."/>
            <person name="Lalanne C."/>
            <person name="Gautier V."/>
            <person name="Ament-Velasquez S.L."/>
            <person name="Kruys A."/>
            <person name="Hutchinson M.I."/>
            <person name="Powell A.J."/>
            <person name="Barry K."/>
            <person name="Miller A.N."/>
            <person name="Grigoriev I.V."/>
            <person name="Debuchy R."/>
            <person name="Gladieux P."/>
            <person name="Thoren M.H."/>
            <person name="Johannesson H."/>
        </authorList>
    </citation>
    <scope>NUCLEOTIDE SEQUENCE</scope>
    <source>
        <strain evidence="1">CBS 892.96</strain>
    </source>
</reference>
<name>A0AAN6WCH8_9PEZI</name>
<keyword evidence="2" id="KW-1185">Reference proteome</keyword>
<dbReference type="Proteomes" id="UP001302321">
    <property type="component" value="Unassembled WGS sequence"/>
</dbReference>
<evidence type="ECO:0000313" key="1">
    <source>
        <dbReference type="EMBL" id="KAK4179429.1"/>
    </source>
</evidence>
<accession>A0AAN6WCH8</accession>
<proteinExistence type="predicted"/>
<sequence>MTASACRSALSVDGALATAVSSCFLSIGRPQFAPQSAYSCISTAPIYCTPTLASCDPFATPTPVLPNGGFESSELSPWAPSITSTPGNVVAAVSNERPYTGSNSLKPGQTYEMSYRWWSSNNIAYAGTSFQVSFPGRSFYTSVNSDSRAGGTWYRESLTFTAPTSFATVVLSWSANRGPSAVVAYLDDAAIVKIS</sequence>
<protein>
    <recommendedName>
        <fullName evidence="3">CBM-cenC domain-containing protein</fullName>
    </recommendedName>
</protein>
<organism evidence="1 2">
    <name type="scientific">Triangularia setosa</name>
    <dbReference type="NCBI Taxonomy" id="2587417"/>
    <lineage>
        <taxon>Eukaryota</taxon>
        <taxon>Fungi</taxon>
        <taxon>Dikarya</taxon>
        <taxon>Ascomycota</taxon>
        <taxon>Pezizomycotina</taxon>
        <taxon>Sordariomycetes</taxon>
        <taxon>Sordariomycetidae</taxon>
        <taxon>Sordariales</taxon>
        <taxon>Podosporaceae</taxon>
        <taxon>Triangularia</taxon>
    </lineage>
</organism>
<reference evidence="1" key="1">
    <citation type="journal article" date="2023" name="Mol. Phylogenet. Evol.">
        <title>Genome-scale phylogeny and comparative genomics of the fungal order Sordariales.</title>
        <authorList>
            <person name="Hensen N."/>
            <person name="Bonometti L."/>
            <person name="Westerberg I."/>
            <person name="Brannstrom I.O."/>
            <person name="Guillou S."/>
            <person name="Cros-Aarteil S."/>
            <person name="Calhoun S."/>
            <person name="Haridas S."/>
            <person name="Kuo A."/>
            <person name="Mondo S."/>
            <person name="Pangilinan J."/>
            <person name="Riley R."/>
            <person name="LaButti K."/>
            <person name="Andreopoulos B."/>
            <person name="Lipzen A."/>
            <person name="Chen C."/>
            <person name="Yan M."/>
            <person name="Daum C."/>
            <person name="Ng V."/>
            <person name="Clum A."/>
            <person name="Steindorff A."/>
            <person name="Ohm R.A."/>
            <person name="Martin F."/>
            <person name="Silar P."/>
            <person name="Natvig D.O."/>
            <person name="Lalanne C."/>
            <person name="Gautier V."/>
            <person name="Ament-Velasquez S.L."/>
            <person name="Kruys A."/>
            <person name="Hutchinson M.I."/>
            <person name="Powell A.J."/>
            <person name="Barry K."/>
            <person name="Miller A.N."/>
            <person name="Grigoriev I.V."/>
            <person name="Debuchy R."/>
            <person name="Gladieux P."/>
            <person name="Hiltunen Thoren M."/>
            <person name="Johannesson H."/>
        </authorList>
    </citation>
    <scope>NUCLEOTIDE SEQUENCE</scope>
    <source>
        <strain evidence="1">CBS 892.96</strain>
    </source>
</reference>
<dbReference type="InterPro" id="IPR008979">
    <property type="entry name" value="Galactose-bd-like_sf"/>
</dbReference>
<dbReference type="SUPFAM" id="SSF49785">
    <property type="entry name" value="Galactose-binding domain-like"/>
    <property type="match status" value="1"/>
</dbReference>
<dbReference type="Gene3D" id="2.60.120.260">
    <property type="entry name" value="Galactose-binding domain-like"/>
    <property type="match status" value="1"/>
</dbReference>